<dbReference type="AlphaFoldDB" id="A0A9J7MBQ8"/>
<dbReference type="RefSeq" id="XP_035697673.1">
    <property type="nucleotide sequence ID" value="XM_035841780.1"/>
</dbReference>
<reference evidence="2" key="1">
    <citation type="journal article" date="2020" name="Nat. Ecol. Evol.">
        <title>Deeply conserved synteny resolves early events in vertebrate evolution.</title>
        <authorList>
            <person name="Simakov O."/>
            <person name="Marletaz F."/>
            <person name="Yue J.X."/>
            <person name="O'Connell B."/>
            <person name="Jenkins J."/>
            <person name="Brandt A."/>
            <person name="Calef R."/>
            <person name="Tung C.H."/>
            <person name="Huang T.K."/>
            <person name="Schmutz J."/>
            <person name="Satoh N."/>
            <person name="Yu J.K."/>
            <person name="Putnam N.H."/>
            <person name="Green R.E."/>
            <person name="Rokhsar D.S."/>
        </authorList>
    </citation>
    <scope>NUCLEOTIDE SEQUENCE [LARGE SCALE GENOMIC DNA]</scope>
    <source>
        <strain evidence="2">S238N-H82</strain>
    </source>
</reference>
<evidence type="ECO:0000313" key="7">
    <source>
        <dbReference type="RefSeq" id="XP_035697696.1"/>
    </source>
</evidence>
<dbReference type="PANTHER" id="PTHR14618:SF0">
    <property type="entry name" value="HOMEOBOX-CONTAINING PROTEIN 1"/>
    <property type="match status" value="1"/>
</dbReference>
<dbReference type="GeneID" id="118430752"/>
<accession>A0A9J7MBQ8</accession>
<name>A0A9J7MBQ8_BRAFL</name>
<dbReference type="InterPro" id="IPR006899">
    <property type="entry name" value="HNF-1_N"/>
</dbReference>
<dbReference type="Proteomes" id="UP000001554">
    <property type="component" value="Chromosome 1"/>
</dbReference>
<dbReference type="SUPFAM" id="SSF47413">
    <property type="entry name" value="lambda repressor-like DNA-binding domains"/>
    <property type="match status" value="1"/>
</dbReference>
<evidence type="ECO:0000313" key="6">
    <source>
        <dbReference type="RefSeq" id="XP_035697689.1"/>
    </source>
</evidence>
<sequence length="240" mass="27704">MTEGRINQMEPRFSLEQFDLLTRLMSIGERLQQTGLHWDNMFQALYTMQQSLYLRDKLPVLRTGPQLVFTYEQLILLTRQLSIHQSLMETGLSECSILHIICSMQENRNTDIDGDYLKAQNKKHHENLLTVVTSEEKEDAENPVFGKTAEDDLTKQVDRMMKKNITDKMELNAEIKAFLVTNDVCQEAVAADIGTSQSSFSKFLNHGRGLNSGKRRALYTWYLEQKQTKQALPVQVKEEL</sequence>
<evidence type="ECO:0000313" key="5">
    <source>
        <dbReference type="RefSeq" id="XP_035697682.1"/>
    </source>
</evidence>
<evidence type="ECO:0000313" key="2">
    <source>
        <dbReference type="Proteomes" id="UP000001554"/>
    </source>
</evidence>
<evidence type="ECO:0000313" key="3">
    <source>
        <dbReference type="RefSeq" id="XP_035697666.1"/>
    </source>
</evidence>
<organism evidence="2 6">
    <name type="scientific">Branchiostoma floridae</name>
    <name type="common">Florida lancelet</name>
    <name type="synonym">Amphioxus</name>
    <dbReference type="NCBI Taxonomy" id="7739"/>
    <lineage>
        <taxon>Eukaryota</taxon>
        <taxon>Metazoa</taxon>
        <taxon>Chordata</taxon>
        <taxon>Cephalochordata</taxon>
        <taxon>Leptocardii</taxon>
        <taxon>Amphioxiformes</taxon>
        <taxon>Branchiostomatidae</taxon>
        <taxon>Branchiostoma</taxon>
    </lineage>
</organism>
<dbReference type="GO" id="GO:0005634">
    <property type="term" value="C:nucleus"/>
    <property type="evidence" value="ECO:0007669"/>
    <property type="project" value="InterPro"/>
</dbReference>
<keyword evidence="2" id="KW-1185">Reference proteome</keyword>
<dbReference type="InterPro" id="IPR044869">
    <property type="entry name" value="HNF-1_POU"/>
</dbReference>
<protein>
    <submittedName>
        <fullName evidence="3 4">Homeobox-containing protein 1-like isoform X1</fullName>
    </submittedName>
</protein>
<dbReference type="RefSeq" id="XP_035697689.1">
    <property type="nucleotide sequence ID" value="XM_035841796.1"/>
</dbReference>
<evidence type="ECO:0000313" key="4">
    <source>
        <dbReference type="RefSeq" id="XP_035697673.1"/>
    </source>
</evidence>
<reference evidence="3 4" key="2">
    <citation type="submission" date="2025-04" db="UniProtKB">
        <authorList>
            <consortium name="RefSeq"/>
        </authorList>
    </citation>
    <scope>IDENTIFICATION</scope>
    <source>
        <strain evidence="3 4">S238N-H82</strain>
        <tissue evidence="3 4">Testes</tissue>
    </source>
</reference>
<dbReference type="RefSeq" id="XP_035697682.1">
    <property type="nucleotide sequence ID" value="XM_035841789.1"/>
</dbReference>
<dbReference type="InterPro" id="IPR010982">
    <property type="entry name" value="Lambda_DNA-bd_dom_sf"/>
</dbReference>
<dbReference type="RefSeq" id="XP_035697703.1">
    <property type="nucleotide sequence ID" value="XM_035841810.1"/>
</dbReference>
<feature type="domain" description="POU-specific atypical" evidence="1">
    <location>
        <begin position="143"/>
        <end position="238"/>
    </location>
</feature>
<dbReference type="Gene3D" id="1.10.260.40">
    <property type="entry name" value="lambda repressor-like DNA-binding domains"/>
    <property type="match status" value="1"/>
</dbReference>
<dbReference type="PANTHER" id="PTHR14618">
    <property type="entry name" value="HOMEODOX-CONTAINING PROTEIN 1 HMBOX1"/>
    <property type="match status" value="1"/>
</dbReference>
<dbReference type="RefSeq" id="XP_035697666.1">
    <property type="nucleotide sequence ID" value="XM_035841773.1"/>
</dbReference>
<dbReference type="RefSeq" id="XP_035697696.1">
    <property type="nucleotide sequence ID" value="XM_035841803.1"/>
</dbReference>
<evidence type="ECO:0000313" key="8">
    <source>
        <dbReference type="RefSeq" id="XP_035697703.1"/>
    </source>
</evidence>
<dbReference type="PROSITE" id="PS51936">
    <property type="entry name" value="POU_4"/>
    <property type="match status" value="1"/>
</dbReference>
<dbReference type="KEGG" id="bfo:118430752"/>
<dbReference type="InterPro" id="IPR040363">
    <property type="entry name" value="HMBOX1"/>
</dbReference>
<proteinExistence type="predicted"/>
<dbReference type="Pfam" id="PF04814">
    <property type="entry name" value="HNF-1_N"/>
    <property type="match status" value="1"/>
</dbReference>
<gene>
    <name evidence="3 4 5 6 7 8" type="primary">LOC118430752</name>
</gene>
<dbReference type="GO" id="GO:0003691">
    <property type="term" value="F:double-stranded telomeric DNA binding"/>
    <property type="evidence" value="ECO:0007669"/>
    <property type="project" value="InterPro"/>
</dbReference>
<dbReference type="OrthoDB" id="10166167at2759"/>
<dbReference type="GO" id="GO:0045893">
    <property type="term" value="P:positive regulation of DNA-templated transcription"/>
    <property type="evidence" value="ECO:0007669"/>
    <property type="project" value="InterPro"/>
</dbReference>
<evidence type="ECO:0000259" key="1">
    <source>
        <dbReference type="PROSITE" id="PS51936"/>
    </source>
</evidence>